<dbReference type="PROSITE" id="PS50110">
    <property type="entry name" value="RESPONSE_REGULATORY"/>
    <property type="match status" value="1"/>
</dbReference>
<keyword evidence="5" id="KW-0418">Kinase</keyword>
<organism evidence="11 12">
    <name type="scientific">Draconibacterium aestuarii</name>
    <dbReference type="NCBI Taxonomy" id="2998507"/>
    <lineage>
        <taxon>Bacteria</taxon>
        <taxon>Pseudomonadati</taxon>
        <taxon>Bacteroidota</taxon>
        <taxon>Bacteroidia</taxon>
        <taxon>Marinilabiliales</taxon>
        <taxon>Prolixibacteraceae</taxon>
        <taxon>Draconibacterium</taxon>
    </lineage>
</organism>
<dbReference type="Pfam" id="PF02518">
    <property type="entry name" value="HATPase_c"/>
    <property type="match status" value="1"/>
</dbReference>
<dbReference type="InterPro" id="IPR001638">
    <property type="entry name" value="Solute-binding_3/MltF_N"/>
</dbReference>
<evidence type="ECO:0000313" key="12">
    <source>
        <dbReference type="Proteomes" id="UP001145087"/>
    </source>
</evidence>
<evidence type="ECO:0000256" key="1">
    <source>
        <dbReference type="ARBA" id="ARBA00000085"/>
    </source>
</evidence>
<keyword evidence="7" id="KW-1133">Transmembrane helix</keyword>
<feature type="domain" description="Histidine kinase" evidence="9">
    <location>
        <begin position="325"/>
        <end position="543"/>
    </location>
</feature>
<dbReference type="Pfam" id="PF00072">
    <property type="entry name" value="Response_reg"/>
    <property type="match status" value="1"/>
</dbReference>
<comment type="caution">
    <text evidence="11">The sequence shown here is derived from an EMBL/GenBank/DDBJ whole genome shotgun (WGS) entry which is preliminary data.</text>
</comment>
<dbReference type="GO" id="GO:0000155">
    <property type="term" value="F:phosphorelay sensor kinase activity"/>
    <property type="evidence" value="ECO:0007669"/>
    <property type="project" value="InterPro"/>
</dbReference>
<evidence type="ECO:0000259" key="9">
    <source>
        <dbReference type="PROSITE" id="PS50109"/>
    </source>
</evidence>
<dbReference type="GO" id="GO:0009927">
    <property type="term" value="F:histidine phosphotransfer kinase activity"/>
    <property type="evidence" value="ECO:0007669"/>
    <property type="project" value="TreeGrafter"/>
</dbReference>
<evidence type="ECO:0000259" key="10">
    <source>
        <dbReference type="PROSITE" id="PS50110"/>
    </source>
</evidence>
<dbReference type="FunFam" id="3.30.565.10:FF:000010">
    <property type="entry name" value="Sensor histidine kinase RcsC"/>
    <property type="match status" value="1"/>
</dbReference>
<dbReference type="CDD" id="cd16922">
    <property type="entry name" value="HATPase_EvgS-ArcB-TorS-like"/>
    <property type="match status" value="1"/>
</dbReference>
<dbReference type="GO" id="GO:0005886">
    <property type="term" value="C:plasma membrane"/>
    <property type="evidence" value="ECO:0007669"/>
    <property type="project" value="TreeGrafter"/>
</dbReference>
<evidence type="ECO:0000256" key="6">
    <source>
        <dbReference type="PROSITE-ProRule" id="PRU00169"/>
    </source>
</evidence>
<keyword evidence="8" id="KW-0732">Signal</keyword>
<evidence type="ECO:0000256" key="5">
    <source>
        <dbReference type="ARBA" id="ARBA00022777"/>
    </source>
</evidence>
<sequence>MRNCILLFVIFVLITSTKAWAQYEVMFSNNYPPYHYSNEKDELVGFNVDIINAIKNLYNTPIEVNGGRWKKINEALESGKIQAIGGTHYYDNQDNDYIYTRSTINTSHCFLYNKKYYNRFTIELLRSIKQPIVALWENDVLVHYVLSVNPSARFIFVSSYKELLNTLDREDVTCVIAQRIGSMYYAKKLGKSYVRASDHRILERNMGFKVSKDSPELAEILNNGLEVILSNGEYQHIYDKWIKQYNRTESDWHDYLKYILLAGFLVLTSLSLLLIINRILQVKVKKRTEDLQQQLELNSRIMIELEEQKFRAEESDKMKSAFLANMSHEIRTPMNGILGFAELLKLKDYKHEEQLQFVNIILQSGERILSTINNIIDVSKLESGAEKKQISQVNIKKIMNELQSFFTPEATSKSLQLIFNEDTTSSTCNFYTDEYKLNSILTNLIKNALKFTVKGSVQVNYSINNTHAEFSVVDTGIGIAKNKQAAIFNQFVQADSSHARGYEGSGLGLSISKGYVQLLDGDIYLKSEPGKGTTFSFRIPNNLMESNHTSGNGFEPLEIKPILSKYKILIAEDDPISFNILKQVLNDVAESILHAKNGKEAVELIKNNPDTEIILMDIKMPELDGFKATELIREFNKTVFIIAQTAYAQDNYIEEVRVAGCNAYISKPISQQKLFEIISTYKKQEILIAQE</sequence>
<dbReference type="RefSeq" id="WP_343335560.1">
    <property type="nucleotide sequence ID" value="NZ_JAPOHD010000067.1"/>
</dbReference>
<dbReference type="InterPro" id="IPR011006">
    <property type="entry name" value="CheY-like_superfamily"/>
</dbReference>
<dbReference type="EMBL" id="JAPOHD010000067">
    <property type="protein sequence ID" value="MCY1723235.1"/>
    <property type="molecule type" value="Genomic_DNA"/>
</dbReference>
<protein>
    <recommendedName>
        <fullName evidence="2">histidine kinase</fullName>
        <ecNumber evidence="2">2.7.13.3</ecNumber>
    </recommendedName>
</protein>
<proteinExistence type="predicted"/>
<evidence type="ECO:0000256" key="8">
    <source>
        <dbReference type="SAM" id="SignalP"/>
    </source>
</evidence>
<dbReference type="SUPFAM" id="SSF47384">
    <property type="entry name" value="Homodimeric domain of signal transducing histidine kinase"/>
    <property type="match status" value="1"/>
</dbReference>
<keyword evidence="7" id="KW-0812">Transmembrane</keyword>
<keyword evidence="3 6" id="KW-0597">Phosphoprotein</keyword>
<evidence type="ECO:0000256" key="4">
    <source>
        <dbReference type="ARBA" id="ARBA00022679"/>
    </source>
</evidence>
<feature type="transmembrane region" description="Helical" evidence="7">
    <location>
        <begin position="255"/>
        <end position="276"/>
    </location>
</feature>
<keyword evidence="4" id="KW-0808">Transferase</keyword>
<comment type="catalytic activity">
    <reaction evidence="1">
        <text>ATP + protein L-histidine = ADP + protein N-phospho-L-histidine.</text>
        <dbReference type="EC" id="2.7.13.3"/>
    </reaction>
</comment>
<feature type="chain" id="PRO_5040940690" description="histidine kinase" evidence="8">
    <location>
        <begin position="22"/>
        <end position="691"/>
    </location>
</feature>
<evidence type="ECO:0000256" key="3">
    <source>
        <dbReference type="ARBA" id="ARBA00022553"/>
    </source>
</evidence>
<dbReference type="SUPFAM" id="SSF53850">
    <property type="entry name" value="Periplasmic binding protein-like II"/>
    <property type="match status" value="1"/>
</dbReference>
<feature type="domain" description="Response regulatory" evidence="10">
    <location>
        <begin position="567"/>
        <end position="682"/>
    </location>
</feature>
<evidence type="ECO:0000313" key="11">
    <source>
        <dbReference type="EMBL" id="MCY1723235.1"/>
    </source>
</evidence>
<feature type="modified residue" description="4-aspartylphosphate" evidence="6">
    <location>
        <position position="617"/>
    </location>
</feature>
<dbReference type="GO" id="GO:0005524">
    <property type="term" value="F:ATP binding"/>
    <property type="evidence" value="ECO:0007669"/>
    <property type="project" value="UniProtKB-KW"/>
</dbReference>
<feature type="signal peptide" evidence="8">
    <location>
        <begin position="1"/>
        <end position="21"/>
    </location>
</feature>
<dbReference type="SMART" id="SM00387">
    <property type="entry name" value="HATPase_c"/>
    <property type="match status" value="1"/>
</dbReference>
<dbReference type="PRINTS" id="PR00344">
    <property type="entry name" value="BCTRLSENSOR"/>
</dbReference>
<dbReference type="Gene3D" id="3.40.190.10">
    <property type="entry name" value="Periplasmic binding protein-like II"/>
    <property type="match status" value="2"/>
</dbReference>
<keyword evidence="7" id="KW-0472">Membrane</keyword>
<dbReference type="Gene3D" id="3.40.50.2300">
    <property type="match status" value="1"/>
</dbReference>
<dbReference type="SUPFAM" id="SSF52172">
    <property type="entry name" value="CheY-like"/>
    <property type="match status" value="1"/>
</dbReference>
<dbReference type="InterPro" id="IPR003661">
    <property type="entry name" value="HisK_dim/P_dom"/>
</dbReference>
<dbReference type="SMART" id="SM00388">
    <property type="entry name" value="HisKA"/>
    <property type="match status" value="1"/>
</dbReference>
<dbReference type="Proteomes" id="UP001145087">
    <property type="component" value="Unassembled WGS sequence"/>
</dbReference>
<dbReference type="InterPro" id="IPR005467">
    <property type="entry name" value="His_kinase_dom"/>
</dbReference>
<keyword evidence="11" id="KW-0547">Nucleotide-binding</keyword>
<evidence type="ECO:0000256" key="2">
    <source>
        <dbReference type="ARBA" id="ARBA00012438"/>
    </source>
</evidence>
<dbReference type="PANTHER" id="PTHR43047">
    <property type="entry name" value="TWO-COMPONENT HISTIDINE PROTEIN KINASE"/>
    <property type="match status" value="1"/>
</dbReference>
<dbReference type="InterPro" id="IPR001789">
    <property type="entry name" value="Sig_transdc_resp-reg_receiver"/>
</dbReference>
<dbReference type="Pfam" id="PF00512">
    <property type="entry name" value="HisKA"/>
    <property type="match status" value="1"/>
</dbReference>
<dbReference type="Gene3D" id="1.10.287.130">
    <property type="match status" value="1"/>
</dbReference>
<dbReference type="AlphaFoldDB" id="A0A9X3FA37"/>
<dbReference type="SMART" id="SM00448">
    <property type="entry name" value="REC"/>
    <property type="match status" value="1"/>
</dbReference>
<dbReference type="CDD" id="cd17546">
    <property type="entry name" value="REC_hyHK_CKI1_RcsC-like"/>
    <property type="match status" value="1"/>
</dbReference>
<keyword evidence="12" id="KW-1185">Reference proteome</keyword>
<dbReference type="CDD" id="cd00082">
    <property type="entry name" value="HisKA"/>
    <property type="match status" value="1"/>
</dbReference>
<dbReference type="Gene3D" id="3.30.565.10">
    <property type="entry name" value="Histidine kinase-like ATPase, C-terminal domain"/>
    <property type="match status" value="1"/>
</dbReference>
<dbReference type="InterPro" id="IPR003594">
    <property type="entry name" value="HATPase_dom"/>
</dbReference>
<dbReference type="InterPro" id="IPR036097">
    <property type="entry name" value="HisK_dim/P_sf"/>
</dbReference>
<accession>A0A9X3FA37</accession>
<name>A0A9X3FA37_9BACT</name>
<gene>
    <name evidence="11" type="ORF">OU798_22995</name>
</gene>
<dbReference type="PANTHER" id="PTHR43047:SF72">
    <property type="entry name" value="OSMOSENSING HISTIDINE PROTEIN KINASE SLN1"/>
    <property type="match status" value="1"/>
</dbReference>
<dbReference type="SUPFAM" id="SSF55874">
    <property type="entry name" value="ATPase domain of HSP90 chaperone/DNA topoisomerase II/histidine kinase"/>
    <property type="match status" value="1"/>
</dbReference>
<dbReference type="SMART" id="SM00062">
    <property type="entry name" value="PBPb"/>
    <property type="match status" value="1"/>
</dbReference>
<dbReference type="InterPro" id="IPR004358">
    <property type="entry name" value="Sig_transdc_His_kin-like_C"/>
</dbReference>
<dbReference type="PROSITE" id="PS50109">
    <property type="entry name" value="HIS_KIN"/>
    <property type="match status" value="1"/>
</dbReference>
<reference evidence="11" key="1">
    <citation type="submission" date="2022-11" db="EMBL/GenBank/DDBJ databases">
        <title>Marilongibacter aestuarii gen. nov., sp. nov., isolated from tidal flat sediment.</title>
        <authorList>
            <person name="Jiayan W."/>
        </authorList>
    </citation>
    <scope>NUCLEOTIDE SEQUENCE</scope>
    <source>
        <strain evidence="11">Z1-6</strain>
    </source>
</reference>
<evidence type="ECO:0000256" key="7">
    <source>
        <dbReference type="SAM" id="Phobius"/>
    </source>
</evidence>
<dbReference type="EC" id="2.7.13.3" evidence="2"/>
<dbReference type="InterPro" id="IPR036890">
    <property type="entry name" value="HATPase_C_sf"/>
</dbReference>
<dbReference type="Pfam" id="PF00497">
    <property type="entry name" value="SBP_bac_3"/>
    <property type="match status" value="1"/>
</dbReference>
<keyword evidence="11" id="KW-0067">ATP-binding</keyword>